<proteinExistence type="predicted"/>
<dbReference type="Proteomes" id="UP001321018">
    <property type="component" value="Unassembled WGS sequence"/>
</dbReference>
<dbReference type="InterPro" id="IPR007050">
    <property type="entry name" value="HTH_bacterioopsin"/>
</dbReference>
<feature type="domain" description="HTH bat-type" evidence="3">
    <location>
        <begin position="180"/>
        <end position="231"/>
    </location>
</feature>
<accession>A0AAP3E3A7</accession>
<dbReference type="RefSeq" id="WP_338005345.1">
    <property type="nucleotide sequence ID" value="NZ_JAOPKA010000016.1"/>
</dbReference>
<dbReference type="Proteomes" id="UP001320972">
    <property type="component" value="Unassembled WGS sequence"/>
</dbReference>
<evidence type="ECO:0000313" key="5">
    <source>
        <dbReference type="EMBL" id="MCU4743526.1"/>
    </source>
</evidence>
<organism evidence="5 8">
    <name type="scientific">Natronoglomus mannanivorans</name>
    <dbReference type="NCBI Taxonomy" id="2979990"/>
    <lineage>
        <taxon>Archaea</taxon>
        <taxon>Methanobacteriati</taxon>
        <taxon>Methanobacteriota</taxon>
        <taxon>Stenosarchaea group</taxon>
        <taxon>Halobacteria</taxon>
        <taxon>Halobacteriales</taxon>
        <taxon>Natrialbaceae</taxon>
        <taxon>Natronoglomus</taxon>
    </lineage>
</organism>
<evidence type="ECO:0000259" key="4">
    <source>
        <dbReference type="Pfam" id="PF24278"/>
    </source>
</evidence>
<dbReference type="PANTHER" id="PTHR34236">
    <property type="entry name" value="DIMETHYL SULFOXIDE REDUCTASE TRANSCRIPTIONAL ACTIVATOR"/>
    <property type="match status" value="1"/>
</dbReference>
<protein>
    <submittedName>
        <fullName evidence="5">Helix-turn-helix domain-containing protein</fullName>
    </submittedName>
</protein>
<gene>
    <name evidence="6" type="ORF">OB955_19055</name>
    <name evidence="5" type="ORF">OB960_19255</name>
</gene>
<comment type="caution">
    <text evidence="5">The sequence shown here is derived from an EMBL/GenBank/DDBJ whole genome shotgun (WGS) entry which is preliminary data.</text>
</comment>
<evidence type="ECO:0000256" key="1">
    <source>
        <dbReference type="ARBA" id="ARBA00023015"/>
    </source>
</evidence>
<keyword evidence="1" id="KW-0805">Transcription regulation</keyword>
<dbReference type="PANTHER" id="PTHR34236:SF1">
    <property type="entry name" value="DIMETHYL SULFOXIDE REDUCTASE TRANSCRIPTIONAL ACTIVATOR"/>
    <property type="match status" value="1"/>
</dbReference>
<evidence type="ECO:0000259" key="3">
    <source>
        <dbReference type="Pfam" id="PF04967"/>
    </source>
</evidence>
<evidence type="ECO:0000313" key="8">
    <source>
        <dbReference type="Proteomes" id="UP001321018"/>
    </source>
</evidence>
<dbReference type="EMBL" id="JAOPKA010000016">
    <property type="protein sequence ID" value="MCU4743526.1"/>
    <property type="molecule type" value="Genomic_DNA"/>
</dbReference>
<dbReference type="EMBL" id="JAOPKB010000014">
    <property type="protein sequence ID" value="MCU4974822.1"/>
    <property type="molecule type" value="Genomic_DNA"/>
</dbReference>
<evidence type="ECO:0000256" key="2">
    <source>
        <dbReference type="ARBA" id="ARBA00023163"/>
    </source>
</evidence>
<keyword evidence="7" id="KW-1185">Reference proteome</keyword>
<evidence type="ECO:0000313" key="6">
    <source>
        <dbReference type="EMBL" id="MCU4974822.1"/>
    </source>
</evidence>
<name>A0AAP3E3A7_9EURY</name>
<sequence>MKRVRLHLAPGGVHPVYELLTTSPSVERASSVHWNVTEDGTLTMLHRIRGDVDGIEAALEGIGQLQAYEVLRVDETDSVDASSGGVDAAPVGESATKGETAYVYLRDEGTDDSRRLFRSLSRDGVLMVGPIEYDETGASFTVVGEDRVLSRAHESIPDRFDVTIDGIGEPESAIDPTSELSDRQREAARVGVELGYFDVPREASHEDVARVLECAPSTAAEHLQKAQSRLVRSAFEDDTLSERESR</sequence>
<reference evidence="5 7" key="1">
    <citation type="submission" date="2022-09" db="EMBL/GenBank/DDBJ databases">
        <title>Enrichment on poylsaccharides allowed isolation of novel metabolic and taxonomic groups of Haloarchaea.</title>
        <authorList>
            <person name="Sorokin D.Y."/>
            <person name="Elcheninov A.G."/>
            <person name="Khizhniak T.V."/>
            <person name="Kolganova T.V."/>
            <person name="Kublanov I.V."/>
        </authorList>
    </citation>
    <scope>NUCLEOTIDE SEQUENCE</scope>
    <source>
        <strain evidence="6 7">AArc-m2/3/4</strain>
        <strain evidence="5">AArc-xg1-1</strain>
    </source>
</reference>
<keyword evidence="2" id="KW-0804">Transcription</keyword>
<feature type="domain" description="HVO-0513-like N-terminal" evidence="4">
    <location>
        <begin position="14"/>
        <end position="169"/>
    </location>
</feature>
<dbReference type="AlphaFoldDB" id="A0AAP3E3A7"/>
<dbReference type="Pfam" id="PF24278">
    <property type="entry name" value="HVO_0513_N"/>
    <property type="match status" value="1"/>
</dbReference>
<evidence type="ECO:0000313" key="7">
    <source>
        <dbReference type="Proteomes" id="UP001320972"/>
    </source>
</evidence>
<dbReference type="Pfam" id="PF04967">
    <property type="entry name" value="HTH_10"/>
    <property type="match status" value="1"/>
</dbReference>
<dbReference type="InterPro" id="IPR056493">
    <property type="entry name" value="HVO_0513_N"/>
</dbReference>